<reference evidence="1 2" key="1">
    <citation type="submission" date="2014-07" db="EMBL/GenBank/DDBJ databases">
        <title>Genome of Chryseobacterium soli DSM 19298.</title>
        <authorList>
            <person name="Stropko S.J."/>
            <person name="Pipes S.E."/>
            <person name="Newman J."/>
        </authorList>
    </citation>
    <scope>NUCLEOTIDE SEQUENCE [LARGE SCALE GENOMIC DNA]</scope>
    <source>
        <strain evidence="1 2">DSM 19298</strain>
    </source>
</reference>
<keyword evidence="2" id="KW-1185">Reference proteome</keyword>
<dbReference type="RefSeq" id="WP_034714868.1">
    <property type="nucleotide sequence ID" value="NZ_JPRH01000011.1"/>
</dbReference>
<organism evidence="1 2">
    <name type="scientific">Chryseobacterium soli</name>
    <dbReference type="NCBI Taxonomy" id="445961"/>
    <lineage>
        <taxon>Bacteria</taxon>
        <taxon>Pseudomonadati</taxon>
        <taxon>Bacteroidota</taxon>
        <taxon>Flavobacteriia</taxon>
        <taxon>Flavobacteriales</taxon>
        <taxon>Weeksellaceae</taxon>
        <taxon>Chryseobacterium group</taxon>
        <taxon>Chryseobacterium</taxon>
    </lineage>
</organism>
<dbReference type="STRING" id="445961.IW15_20435"/>
<evidence type="ECO:0000313" key="2">
    <source>
        <dbReference type="Proteomes" id="UP000028705"/>
    </source>
</evidence>
<dbReference type="EMBL" id="JPRH01000011">
    <property type="protein sequence ID" value="KFF10396.1"/>
    <property type="molecule type" value="Genomic_DNA"/>
</dbReference>
<comment type="caution">
    <text evidence="1">The sequence shown here is derived from an EMBL/GenBank/DDBJ whole genome shotgun (WGS) entry which is preliminary data.</text>
</comment>
<name>A0A086A132_9FLAO</name>
<accession>A0A086A132</accession>
<evidence type="ECO:0000313" key="1">
    <source>
        <dbReference type="EMBL" id="KFF10396.1"/>
    </source>
</evidence>
<dbReference type="OrthoDB" id="9825978at2"/>
<dbReference type="AlphaFoldDB" id="A0A086A132"/>
<proteinExistence type="predicted"/>
<dbReference type="eggNOG" id="ENOG50311IV">
    <property type="taxonomic scope" value="Bacteria"/>
</dbReference>
<sequence length="193" mass="22781">MKPRTSLHVINYDLPGHLSDLLNQEVNNIKYHEIDTTENREAKLKQIQEKLLWQEVEISDFKVINHRSEKIKINQSWENPFPVNTEEEVFFITLEAETTGSSELFNYSPVSFQIDSSMDPNIYDPTDNKIVLELKSKTLDKKEIINQANKTLKLTKSFIESNNHWINDYNRSFINTIIERFNKKADEIERLYS</sequence>
<protein>
    <submittedName>
        <fullName evidence="1">Uncharacterized protein</fullName>
    </submittedName>
</protein>
<dbReference type="Proteomes" id="UP000028705">
    <property type="component" value="Unassembled WGS sequence"/>
</dbReference>
<gene>
    <name evidence="1" type="ORF">IW15_20435</name>
</gene>